<evidence type="ECO:0000256" key="2">
    <source>
        <dbReference type="ARBA" id="ARBA00022553"/>
    </source>
</evidence>
<sequence>MGILKVTSRFGLLLGFIALLCTAVSAGIYMLTKDKIDKAMAEQQKALLLQVIPQAYFNNNLLESVEIPEQDKLKGVQKVYFAIKDHKPTAYAYETTAPDGYSGNIRLLVGITPKGEVLGVRVIEHHETPGLGDKIELRISDWILSFTNQVIVPESLKDWAVKKDGGKFDQFSGATITPRAIVNQVKRSALVMLENEALLNEMAKKYAQ</sequence>
<dbReference type="AlphaFoldDB" id="A0A377JKI1"/>
<evidence type="ECO:0000313" key="8">
    <source>
        <dbReference type="EMBL" id="STP06211.1"/>
    </source>
</evidence>
<comment type="function">
    <text evidence="6">Part of a membrane-bound complex that couples electron transfer with translocation of ions across the membrane.</text>
</comment>
<evidence type="ECO:0000256" key="3">
    <source>
        <dbReference type="ARBA" id="ARBA00022630"/>
    </source>
</evidence>
<gene>
    <name evidence="6" type="primary">rnfG</name>
    <name evidence="8" type="ORF">NCTC10672_02232</name>
</gene>
<protein>
    <recommendedName>
        <fullName evidence="6">Ion-translocating oxidoreductase complex subunit G</fullName>
        <ecNumber evidence="6">7.-.-.-</ecNumber>
    </recommendedName>
    <alternativeName>
        <fullName evidence="6">Rnf electron transport complex subunit G</fullName>
    </alternativeName>
</protein>
<name>A0A377JKI1_HAEPA</name>
<keyword evidence="3 6" id="KW-0285">Flavoprotein</keyword>
<dbReference type="PANTHER" id="PTHR36118:SF1">
    <property type="entry name" value="ION-TRANSLOCATING OXIDOREDUCTASE COMPLEX SUBUNIT G"/>
    <property type="match status" value="1"/>
</dbReference>
<dbReference type="EC" id="7.-.-.-" evidence="6"/>
<dbReference type="NCBIfam" id="NF002519">
    <property type="entry name" value="PRK01908.1"/>
    <property type="match status" value="1"/>
</dbReference>
<feature type="domain" description="FMN-binding" evidence="7">
    <location>
        <begin position="100"/>
        <end position="192"/>
    </location>
</feature>
<dbReference type="GO" id="GO:0005886">
    <property type="term" value="C:plasma membrane"/>
    <property type="evidence" value="ECO:0007669"/>
    <property type="project" value="UniProtKB-SubCell"/>
</dbReference>
<dbReference type="Pfam" id="PF04205">
    <property type="entry name" value="FMN_bind"/>
    <property type="match status" value="1"/>
</dbReference>
<evidence type="ECO:0000313" key="9">
    <source>
        <dbReference type="Proteomes" id="UP000254186"/>
    </source>
</evidence>
<organism evidence="8 9">
    <name type="scientific">Haemophilus parainfluenzae</name>
    <dbReference type="NCBI Taxonomy" id="729"/>
    <lineage>
        <taxon>Bacteria</taxon>
        <taxon>Pseudomonadati</taxon>
        <taxon>Pseudomonadota</taxon>
        <taxon>Gammaproteobacteria</taxon>
        <taxon>Pasteurellales</taxon>
        <taxon>Pasteurellaceae</taxon>
        <taxon>Haemophilus</taxon>
    </lineage>
</organism>
<dbReference type="InterPro" id="IPR010209">
    <property type="entry name" value="Ion_transpt_RnfG/RsxG"/>
</dbReference>
<dbReference type="HAMAP" id="MF_00479">
    <property type="entry name" value="RsxG_RnfG"/>
    <property type="match status" value="1"/>
</dbReference>
<evidence type="ECO:0000256" key="1">
    <source>
        <dbReference type="ARBA" id="ARBA00022448"/>
    </source>
</evidence>
<evidence type="ECO:0000259" key="7">
    <source>
        <dbReference type="SMART" id="SM00900"/>
    </source>
</evidence>
<keyword evidence="6" id="KW-1133">Transmembrane helix</keyword>
<keyword evidence="6" id="KW-0472">Membrane</keyword>
<dbReference type="EMBL" id="UGHY01000002">
    <property type="protein sequence ID" value="STP06211.1"/>
    <property type="molecule type" value="Genomic_DNA"/>
</dbReference>
<keyword evidence="6" id="KW-1003">Cell membrane</keyword>
<evidence type="ECO:0000256" key="5">
    <source>
        <dbReference type="ARBA" id="ARBA00022982"/>
    </source>
</evidence>
<comment type="subcellular location">
    <subcellularLocation>
        <location evidence="6">Cell inner membrane</location>
        <topology evidence="6">Single-pass membrane protein</topology>
    </subcellularLocation>
</comment>
<accession>A0A377JKI1</accession>
<comment type="subunit">
    <text evidence="6">The complex is composed of six subunits: RnfA, RnfB, RnfC, RnfD, RnfE and RnfG.</text>
</comment>
<dbReference type="GO" id="GO:0010181">
    <property type="term" value="F:FMN binding"/>
    <property type="evidence" value="ECO:0007669"/>
    <property type="project" value="InterPro"/>
</dbReference>
<evidence type="ECO:0000256" key="4">
    <source>
        <dbReference type="ARBA" id="ARBA00022643"/>
    </source>
</evidence>
<dbReference type="GO" id="GO:0009055">
    <property type="term" value="F:electron transfer activity"/>
    <property type="evidence" value="ECO:0007669"/>
    <property type="project" value="InterPro"/>
</dbReference>
<evidence type="ECO:0000256" key="6">
    <source>
        <dbReference type="HAMAP-Rule" id="MF_00479"/>
    </source>
</evidence>
<dbReference type="InterPro" id="IPR007329">
    <property type="entry name" value="FMN-bd"/>
</dbReference>
<keyword evidence="6" id="KW-1278">Translocase</keyword>
<dbReference type="PANTHER" id="PTHR36118">
    <property type="entry name" value="ION-TRANSLOCATING OXIDOREDUCTASE COMPLEX SUBUNIT G"/>
    <property type="match status" value="1"/>
</dbReference>
<keyword evidence="4 6" id="KW-0288">FMN</keyword>
<keyword evidence="1 6" id="KW-0813">Transport</keyword>
<dbReference type="RefSeq" id="WP_115180786.1">
    <property type="nucleotide sequence ID" value="NZ_UGHY01000002.1"/>
</dbReference>
<dbReference type="PIRSF" id="PIRSF006091">
    <property type="entry name" value="E_trnsport_RnfG"/>
    <property type="match status" value="1"/>
</dbReference>
<dbReference type="GO" id="GO:0022900">
    <property type="term" value="P:electron transport chain"/>
    <property type="evidence" value="ECO:0007669"/>
    <property type="project" value="UniProtKB-UniRule"/>
</dbReference>
<comment type="similarity">
    <text evidence="6">Belongs to the RnfG family.</text>
</comment>
<keyword evidence="6" id="KW-0812">Transmembrane</keyword>
<dbReference type="SMART" id="SM00900">
    <property type="entry name" value="FMN_bind"/>
    <property type="match status" value="1"/>
</dbReference>
<feature type="modified residue" description="FMN phosphoryl threonine" evidence="6">
    <location>
        <position position="175"/>
    </location>
</feature>
<comment type="cofactor">
    <cofactor evidence="6">
        <name>FMN</name>
        <dbReference type="ChEBI" id="CHEBI:58210"/>
    </cofactor>
</comment>
<keyword evidence="6" id="KW-0997">Cell inner membrane</keyword>
<keyword evidence="5 6" id="KW-0249">Electron transport</keyword>
<dbReference type="NCBIfam" id="TIGR01947">
    <property type="entry name" value="rnfG"/>
    <property type="match status" value="1"/>
</dbReference>
<reference evidence="8 9" key="1">
    <citation type="submission" date="2018-06" db="EMBL/GenBank/DDBJ databases">
        <authorList>
            <consortium name="Pathogen Informatics"/>
            <person name="Doyle S."/>
        </authorList>
    </citation>
    <scope>NUCLEOTIDE SEQUENCE [LARGE SCALE GENOMIC DNA]</scope>
    <source>
        <strain evidence="8 9">NCTC10672</strain>
    </source>
</reference>
<proteinExistence type="inferred from homology"/>
<keyword evidence="2 6" id="KW-0597">Phosphoprotein</keyword>
<dbReference type="Proteomes" id="UP000254186">
    <property type="component" value="Unassembled WGS sequence"/>
</dbReference>